<dbReference type="InterPro" id="IPR010845">
    <property type="entry name" value="FlaF"/>
</dbReference>
<dbReference type="RefSeq" id="WP_177193884.1">
    <property type="nucleotide sequence ID" value="NZ_FOVP01000017.1"/>
</dbReference>
<dbReference type="NCBIfam" id="NF009435">
    <property type="entry name" value="PRK12794.1"/>
    <property type="match status" value="1"/>
</dbReference>
<dbReference type="AlphaFoldDB" id="A0A1I5ETH7"/>
<keyword evidence="1" id="KW-0966">Cell projection</keyword>
<dbReference type="Pfam" id="PF07309">
    <property type="entry name" value="FlaF"/>
    <property type="match status" value="1"/>
</dbReference>
<dbReference type="Proteomes" id="UP000198599">
    <property type="component" value="Unassembled WGS sequence"/>
</dbReference>
<proteinExistence type="predicted"/>
<reference evidence="2" key="1">
    <citation type="submission" date="2016-10" db="EMBL/GenBank/DDBJ databases">
        <authorList>
            <person name="Varghese N."/>
            <person name="Submissions S."/>
        </authorList>
    </citation>
    <scope>NUCLEOTIDE SEQUENCE [LARGE SCALE GENOMIC DNA]</scope>
    <source>
        <strain evidence="2">DSM 28463</strain>
    </source>
</reference>
<keyword evidence="1" id="KW-0969">Cilium</keyword>
<name>A0A1I5ETH7_9RHOB</name>
<gene>
    <name evidence="1" type="ORF">SAMN04487859_11733</name>
</gene>
<dbReference type="STRING" id="1005928.SAMN04487859_11733"/>
<organism evidence="1 2">
    <name type="scientific">Roseovarius lutimaris</name>
    <dbReference type="NCBI Taxonomy" id="1005928"/>
    <lineage>
        <taxon>Bacteria</taxon>
        <taxon>Pseudomonadati</taxon>
        <taxon>Pseudomonadota</taxon>
        <taxon>Alphaproteobacteria</taxon>
        <taxon>Rhodobacterales</taxon>
        <taxon>Roseobacteraceae</taxon>
        <taxon>Roseovarius</taxon>
    </lineage>
</organism>
<keyword evidence="1" id="KW-0282">Flagellum</keyword>
<dbReference type="EMBL" id="FOVP01000017">
    <property type="protein sequence ID" value="SFO14749.1"/>
    <property type="molecule type" value="Genomic_DNA"/>
</dbReference>
<protein>
    <submittedName>
        <fullName evidence="1">Flagellar protein FlaF</fullName>
    </submittedName>
</protein>
<keyword evidence="2" id="KW-1185">Reference proteome</keyword>
<dbReference type="GO" id="GO:0044781">
    <property type="term" value="P:bacterial-type flagellum organization"/>
    <property type="evidence" value="ECO:0007669"/>
    <property type="project" value="InterPro"/>
</dbReference>
<evidence type="ECO:0000313" key="1">
    <source>
        <dbReference type="EMBL" id="SFO14749.1"/>
    </source>
</evidence>
<accession>A0A1I5ETH7</accession>
<evidence type="ECO:0000313" key="2">
    <source>
        <dbReference type="Proteomes" id="UP000198599"/>
    </source>
</evidence>
<sequence>MLRAQNGYLDGAHPIRTDRDNEYSAFARITHRMKSASARGKDGFSDLVEAVYHNRRLWTILATDLADANNGLPKDLRARLLYLAKFTRHHSSQVLAGRASVEALVEVNSIVMGGLRDRKVQS</sequence>